<dbReference type="Proteomes" id="UP001500804">
    <property type="component" value="Unassembled WGS sequence"/>
</dbReference>
<dbReference type="EMBL" id="BAABJO010000020">
    <property type="protein sequence ID" value="GAA5129333.1"/>
    <property type="molecule type" value="Genomic_DNA"/>
</dbReference>
<name>A0ABP9NQZ3_9PSEU</name>
<gene>
    <name evidence="1" type="ORF">GCM10023320_49640</name>
</gene>
<evidence type="ECO:0000313" key="2">
    <source>
        <dbReference type="Proteomes" id="UP001500804"/>
    </source>
</evidence>
<organism evidence="1 2">
    <name type="scientific">Pseudonocardia adelaidensis</name>
    <dbReference type="NCBI Taxonomy" id="648754"/>
    <lineage>
        <taxon>Bacteria</taxon>
        <taxon>Bacillati</taxon>
        <taxon>Actinomycetota</taxon>
        <taxon>Actinomycetes</taxon>
        <taxon>Pseudonocardiales</taxon>
        <taxon>Pseudonocardiaceae</taxon>
        <taxon>Pseudonocardia</taxon>
    </lineage>
</organism>
<reference evidence="2" key="1">
    <citation type="journal article" date="2019" name="Int. J. Syst. Evol. Microbiol.">
        <title>The Global Catalogue of Microorganisms (GCM) 10K type strain sequencing project: providing services to taxonomists for standard genome sequencing and annotation.</title>
        <authorList>
            <consortium name="The Broad Institute Genomics Platform"/>
            <consortium name="The Broad Institute Genome Sequencing Center for Infectious Disease"/>
            <person name="Wu L."/>
            <person name="Ma J."/>
        </authorList>
    </citation>
    <scope>NUCLEOTIDE SEQUENCE [LARGE SCALE GENOMIC DNA]</scope>
    <source>
        <strain evidence="2">JCM 18302</strain>
    </source>
</reference>
<comment type="caution">
    <text evidence="1">The sequence shown here is derived from an EMBL/GenBank/DDBJ whole genome shotgun (WGS) entry which is preliminary data.</text>
</comment>
<keyword evidence="2" id="KW-1185">Reference proteome</keyword>
<accession>A0ABP9NQZ3</accession>
<protein>
    <submittedName>
        <fullName evidence="1">Uncharacterized protein</fullName>
    </submittedName>
</protein>
<sequence>MQSAITSIGREDANYDVDAGQGAVAPETGHVLEFDRPVPGEFRFGLGEFGLVGDPEPVSAGRRPAGRGMGSSSLAVARERAGLLGADPAVRGRLEFEADAWRPRALALWLASSGHGPRDALTGLPITRTSRWPFPWSKGFCKAI</sequence>
<evidence type="ECO:0000313" key="1">
    <source>
        <dbReference type="EMBL" id="GAA5129333.1"/>
    </source>
</evidence>
<proteinExistence type="predicted"/>